<keyword evidence="1" id="KW-0805">Transcription regulation</keyword>
<dbReference type="GO" id="GO:0003700">
    <property type="term" value="F:DNA-binding transcription factor activity"/>
    <property type="evidence" value="ECO:0007669"/>
    <property type="project" value="InterPro"/>
</dbReference>
<reference evidence="5 6" key="1">
    <citation type="submission" date="2020-08" db="EMBL/GenBank/DDBJ databases">
        <title>Genome sequence of Leucobacter denitrificans KACC 14055T.</title>
        <authorList>
            <person name="Hyun D.-W."/>
            <person name="Bae J.-W."/>
        </authorList>
    </citation>
    <scope>NUCLEOTIDE SEQUENCE [LARGE SCALE GENOMIC DNA]</scope>
    <source>
        <strain evidence="5 6">KACC 14055</strain>
    </source>
</reference>
<dbReference type="GO" id="GO:0003677">
    <property type="term" value="F:DNA binding"/>
    <property type="evidence" value="ECO:0007669"/>
    <property type="project" value="UniProtKB-KW"/>
</dbReference>
<dbReference type="SMART" id="SM00345">
    <property type="entry name" value="HTH_GNTR"/>
    <property type="match status" value="1"/>
</dbReference>
<dbReference type="PANTHER" id="PTHR38445:SF10">
    <property type="entry name" value="GNTR-FAMILY TRANSCRIPTIONAL REGULATOR"/>
    <property type="match status" value="1"/>
</dbReference>
<dbReference type="InterPro" id="IPR036390">
    <property type="entry name" value="WH_DNA-bd_sf"/>
</dbReference>
<sequence length="134" mass="14531">MFDDSRPIFVQLAERLVDDILRGRYEEGAQVPSTNELAAFLRINPATAGKGLGLLVEQGILEKRRGIGMFVTAGAKGRIAAARSGGFVSDFVEPLVREARSIGLDRATVIRFVDEALSESTNLATDQQPQPTKD</sequence>
<dbReference type="Proteomes" id="UP000515934">
    <property type="component" value="Chromosome"/>
</dbReference>
<keyword evidence="2" id="KW-0238">DNA-binding</keyword>
<accession>A0A7G9S216</accession>
<gene>
    <name evidence="5" type="ORF">H9L06_06025</name>
</gene>
<protein>
    <submittedName>
        <fullName evidence="5">GntR family transcriptional regulator</fullName>
    </submittedName>
</protein>
<evidence type="ECO:0000259" key="4">
    <source>
        <dbReference type="PROSITE" id="PS50949"/>
    </source>
</evidence>
<evidence type="ECO:0000256" key="1">
    <source>
        <dbReference type="ARBA" id="ARBA00023015"/>
    </source>
</evidence>
<organism evidence="5 6">
    <name type="scientific">Leucobacter denitrificans</name>
    <dbReference type="NCBI Taxonomy" id="683042"/>
    <lineage>
        <taxon>Bacteria</taxon>
        <taxon>Bacillati</taxon>
        <taxon>Actinomycetota</taxon>
        <taxon>Actinomycetes</taxon>
        <taxon>Micrococcales</taxon>
        <taxon>Microbacteriaceae</taxon>
        <taxon>Leucobacter</taxon>
    </lineage>
</organism>
<dbReference type="Pfam" id="PF00392">
    <property type="entry name" value="GntR"/>
    <property type="match status" value="1"/>
</dbReference>
<dbReference type="PROSITE" id="PS50949">
    <property type="entry name" value="HTH_GNTR"/>
    <property type="match status" value="1"/>
</dbReference>
<dbReference type="InterPro" id="IPR000524">
    <property type="entry name" value="Tscrpt_reg_HTH_GntR"/>
</dbReference>
<dbReference type="AlphaFoldDB" id="A0A7G9S216"/>
<evidence type="ECO:0000256" key="3">
    <source>
        <dbReference type="ARBA" id="ARBA00023163"/>
    </source>
</evidence>
<keyword evidence="3" id="KW-0804">Transcription</keyword>
<dbReference type="Gene3D" id="1.10.10.10">
    <property type="entry name" value="Winged helix-like DNA-binding domain superfamily/Winged helix DNA-binding domain"/>
    <property type="match status" value="1"/>
</dbReference>
<proteinExistence type="predicted"/>
<dbReference type="CDD" id="cd07377">
    <property type="entry name" value="WHTH_GntR"/>
    <property type="match status" value="1"/>
</dbReference>
<dbReference type="SUPFAM" id="SSF46785">
    <property type="entry name" value="Winged helix' DNA-binding domain"/>
    <property type="match status" value="1"/>
</dbReference>
<evidence type="ECO:0000313" key="5">
    <source>
        <dbReference type="EMBL" id="QNN61891.1"/>
    </source>
</evidence>
<dbReference type="EMBL" id="CP060716">
    <property type="protein sequence ID" value="QNN61891.1"/>
    <property type="molecule type" value="Genomic_DNA"/>
</dbReference>
<dbReference type="InterPro" id="IPR036388">
    <property type="entry name" value="WH-like_DNA-bd_sf"/>
</dbReference>
<dbReference type="RefSeq" id="WP_187554362.1">
    <property type="nucleotide sequence ID" value="NZ_CP060716.1"/>
</dbReference>
<dbReference type="PANTHER" id="PTHR38445">
    <property type="entry name" value="HTH-TYPE TRANSCRIPTIONAL REPRESSOR YTRA"/>
    <property type="match status" value="1"/>
</dbReference>
<feature type="domain" description="HTH gntR-type" evidence="4">
    <location>
        <begin position="6"/>
        <end position="74"/>
    </location>
</feature>
<name>A0A7G9S216_9MICO</name>
<keyword evidence="6" id="KW-1185">Reference proteome</keyword>
<dbReference type="KEGG" id="ldn:H9L06_06025"/>
<evidence type="ECO:0000256" key="2">
    <source>
        <dbReference type="ARBA" id="ARBA00023125"/>
    </source>
</evidence>
<evidence type="ECO:0000313" key="6">
    <source>
        <dbReference type="Proteomes" id="UP000515934"/>
    </source>
</evidence>